<feature type="transmembrane region" description="Helical" evidence="2">
    <location>
        <begin position="12"/>
        <end position="32"/>
    </location>
</feature>
<evidence type="ECO:0000313" key="3">
    <source>
        <dbReference type="EMBL" id="QIW96257.1"/>
    </source>
</evidence>
<feature type="transmembrane region" description="Helical" evidence="2">
    <location>
        <begin position="85"/>
        <end position="106"/>
    </location>
</feature>
<proteinExistence type="predicted"/>
<name>A0A6H0XNQ8_9PEZI</name>
<keyword evidence="2" id="KW-0472">Membrane</keyword>
<keyword evidence="2" id="KW-0812">Transmembrane</keyword>
<feature type="region of interest" description="Disordered" evidence="1">
    <location>
        <begin position="335"/>
        <end position="367"/>
    </location>
</feature>
<feature type="transmembrane region" description="Helical" evidence="2">
    <location>
        <begin position="261"/>
        <end position="291"/>
    </location>
</feature>
<dbReference type="EMBL" id="CP051139">
    <property type="protein sequence ID" value="QIW96257.1"/>
    <property type="molecule type" value="Genomic_DNA"/>
</dbReference>
<protein>
    <submittedName>
        <fullName evidence="3">Uncharacterized protein</fullName>
    </submittedName>
</protein>
<gene>
    <name evidence="3" type="ORF">AMS68_001775</name>
</gene>
<feature type="compositionally biased region" description="Polar residues" evidence="1">
    <location>
        <begin position="335"/>
        <end position="359"/>
    </location>
</feature>
<feature type="transmembrane region" description="Helical" evidence="2">
    <location>
        <begin position="127"/>
        <end position="148"/>
    </location>
</feature>
<evidence type="ECO:0000313" key="4">
    <source>
        <dbReference type="Proteomes" id="UP000503462"/>
    </source>
</evidence>
<reference evidence="3 4" key="1">
    <citation type="journal article" date="2016" name="Sci. Rep.">
        <title>Peltaster fructicola genome reveals evolution from an invasive phytopathogen to an ectophytic parasite.</title>
        <authorList>
            <person name="Xu C."/>
            <person name="Chen H."/>
            <person name="Gleason M.L."/>
            <person name="Xu J.R."/>
            <person name="Liu H."/>
            <person name="Zhang R."/>
            <person name="Sun G."/>
        </authorList>
    </citation>
    <scope>NUCLEOTIDE SEQUENCE [LARGE SCALE GENOMIC DNA]</scope>
    <source>
        <strain evidence="3 4">LNHT1506</strain>
    </source>
</reference>
<feature type="transmembrane region" description="Helical" evidence="2">
    <location>
        <begin position="190"/>
        <end position="211"/>
    </location>
</feature>
<evidence type="ECO:0000256" key="1">
    <source>
        <dbReference type="SAM" id="MobiDB-lite"/>
    </source>
</evidence>
<accession>A0A6H0XNQ8</accession>
<dbReference type="Proteomes" id="UP000503462">
    <property type="component" value="Chromosome 1"/>
</dbReference>
<organism evidence="3 4">
    <name type="scientific">Peltaster fructicola</name>
    <dbReference type="NCBI Taxonomy" id="286661"/>
    <lineage>
        <taxon>Eukaryota</taxon>
        <taxon>Fungi</taxon>
        <taxon>Dikarya</taxon>
        <taxon>Ascomycota</taxon>
        <taxon>Pezizomycotina</taxon>
        <taxon>Dothideomycetes</taxon>
        <taxon>Dothideomycetes incertae sedis</taxon>
        <taxon>Peltaster</taxon>
    </lineage>
</organism>
<feature type="transmembrane region" description="Helical" evidence="2">
    <location>
        <begin position="218"/>
        <end position="241"/>
    </location>
</feature>
<evidence type="ECO:0000256" key="2">
    <source>
        <dbReference type="SAM" id="Phobius"/>
    </source>
</evidence>
<feature type="transmembrane region" description="Helical" evidence="2">
    <location>
        <begin position="53"/>
        <end position="73"/>
    </location>
</feature>
<keyword evidence="2" id="KW-1133">Transmembrane helix</keyword>
<dbReference type="AlphaFoldDB" id="A0A6H0XNQ8"/>
<sequence length="367" mass="40653">MRLTVRQDPYAVALLTLHCVALLIAVLSLLFSKYYNRWRLTHAVIHQRGRWEFVAACVAIFIFNALTVADAVIRETSSTVAYSYLILYIFVDFFGLLSELLVLVILSNFAKNSIMSSRGRRHYGNAANVALALLLLAGTADIVIRSLWTGVRINSARTAYSLYNPDTEFSRLFRYPGETSAATINGITNLAYQSVCLLALIMAASVAAIHARWERGQLISLLLVGCSTLLLASHYILYVVVDAIDLTAGFAGLSVRKNLTLGAIQFFFIAPSVADLVLALVLLLLLVMAFYSWRTTDMNVSIGSSEQQIQRDPKAPHQQPLVIAPDLHSQQFSQHATHSGQYSDQRQSQPAIAWNNNEKTGSRHVYA</sequence>
<keyword evidence="4" id="KW-1185">Reference proteome</keyword>